<sequence length="122" mass="13258">MDTLPSGTAQPVRTKEWLASRRVARGCIPDGVQYLLLDRARWDAVAARDLLRQRPIATLGPPEGVLVLDDTGFIKKGLHSAGVQRQSVAPPAVSTIVRLGAFFSTPLRIIVDNHRQASSYGT</sequence>
<dbReference type="InterPro" id="IPR038721">
    <property type="entry name" value="IS701-like_DDE_dom"/>
</dbReference>
<dbReference type="EMBL" id="PNRE01000019">
    <property type="protein sequence ID" value="PMR71213.1"/>
    <property type="molecule type" value="Genomic_DNA"/>
</dbReference>
<accession>A0A2N7TSR4</accession>
<evidence type="ECO:0000259" key="1">
    <source>
        <dbReference type="Pfam" id="PF13546"/>
    </source>
</evidence>
<dbReference type="AlphaFoldDB" id="A0A2N7TSR4"/>
<evidence type="ECO:0000313" key="3">
    <source>
        <dbReference type="Proteomes" id="UP000235346"/>
    </source>
</evidence>
<name>A0A2N7TSR4_9GAMM</name>
<dbReference type="Pfam" id="PF13546">
    <property type="entry name" value="DDE_5"/>
    <property type="match status" value="1"/>
</dbReference>
<comment type="caution">
    <text evidence="2">The sequence shown here is derived from an EMBL/GenBank/DDBJ whole genome shotgun (WGS) entry which is preliminary data.</text>
</comment>
<dbReference type="OrthoDB" id="583339at2"/>
<dbReference type="Proteomes" id="UP000235346">
    <property type="component" value="Unassembled WGS sequence"/>
</dbReference>
<proteinExistence type="predicted"/>
<reference evidence="2 3" key="1">
    <citation type="submission" date="2018-01" db="EMBL/GenBank/DDBJ databases">
        <title>Halomonas endophytica sp. nov., isolated from storage liquid in the stems of Populus euphratica.</title>
        <authorList>
            <person name="Chen C."/>
        </authorList>
    </citation>
    <scope>NUCLEOTIDE SEQUENCE [LARGE SCALE GENOMIC DNA]</scope>
    <source>
        <strain evidence="2 3">DSM 26881</strain>
    </source>
</reference>
<feature type="domain" description="Transposase IS701-like DDE" evidence="1">
    <location>
        <begin position="37"/>
        <end position="86"/>
    </location>
</feature>
<evidence type="ECO:0000313" key="2">
    <source>
        <dbReference type="EMBL" id="PMR71213.1"/>
    </source>
</evidence>
<keyword evidence="3" id="KW-1185">Reference proteome</keyword>
<protein>
    <recommendedName>
        <fullName evidence="1">Transposase IS701-like DDE domain-containing protein</fullName>
    </recommendedName>
</protein>
<organism evidence="2 3">
    <name type="scientific">Halomonas heilongjiangensis</name>
    <dbReference type="NCBI Taxonomy" id="1387883"/>
    <lineage>
        <taxon>Bacteria</taxon>
        <taxon>Pseudomonadati</taxon>
        <taxon>Pseudomonadota</taxon>
        <taxon>Gammaproteobacteria</taxon>
        <taxon>Oceanospirillales</taxon>
        <taxon>Halomonadaceae</taxon>
        <taxon>Halomonas</taxon>
    </lineage>
</organism>
<gene>
    <name evidence="2" type="ORF">C1H66_03875</name>
</gene>